<keyword evidence="1" id="KW-0175">Coiled coil</keyword>
<evidence type="ECO:0000313" key="2">
    <source>
        <dbReference type="EMBL" id="TNV85155.1"/>
    </source>
</evidence>
<accession>A0A8J8P329</accession>
<dbReference type="Proteomes" id="UP000785679">
    <property type="component" value="Unassembled WGS sequence"/>
</dbReference>
<dbReference type="EMBL" id="RRYP01002086">
    <property type="protein sequence ID" value="TNV85155.1"/>
    <property type="molecule type" value="Genomic_DNA"/>
</dbReference>
<name>A0A8J8P329_HALGN</name>
<protein>
    <submittedName>
        <fullName evidence="2">Uncharacterized protein</fullName>
    </submittedName>
</protein>
<gene>
    <name evidence="2" type="ORF">FGO68_gene12346</name>
</gene>
<evidence type="ECO:0000313" key="3">
    <source>
        <dbReference type="Proteomes" id="UP000785679"/>
    </source>
</evidence>
<keyword evidence="3" id="KW-1185">Reference proteome</keyword>
<sequence>MEHLRKRQKVQLLTGKDKWRQNRQYAQALAQQVLQEFKANVDKSSKDLTRLSLVNKGREQRAKLIKDQQDKLERVQKEGNEAQRQLQKIEQTLKDKGEQEAQMRQRAAQIDAEMTDCTTQISKVQEEMKNLKVSNSVQSKPQPIQPSNANAAPKIIQNLQPALIAQQQQPPSILKDTLKDLVDSYTRAVQWKQQNQHLKSQVFNYQDPVSGVKKTGDVEAFMNGVSWCFKISKKVVFVNKFDDYGQQFISQEVQDDKTPEEIGQHLVNIILSAFKGMNDPQLFRYLAIEMVSYLAKSLDDYQKNRFKETAQFITAFQEQQIKPVLHLLQSLPQFKLAEFLVGLLLKKMGRAALGDKADAEVGPRAQAEQLGFIIDAQTGIINDPLLTSTLYYQNFRLISSFLRQDQYLGLLLEILRYHSSDLRSQLQPFIIGAILDVAGQRLCQVYKVPMRNLLIRLTQQQYLMQLSLFISSPKYSQDAPECNPALYDPAEFPPGQQGPSKVDTGVAKGAEKANDLIEQAKKLLREHCT</sequence>
<feature type="coiled-coil region" evidence="1">
    <location>
        <begin position="58"/>
        <end position="106"/>
    </location>
</feature>
<reference evidence="2" key="1">
    <citation type="submission" date="2019-06" db="EMBL/GenBank/DDBJ databases">
        <authorList>
            <person name="Zheng W."/>
        </authorList>
    </citation>
    <scope>NUCLEOTIDE SEQUENCE</scope>
    <source>
        <strain evidence="2">QDHG01</strain>
    </source>
</reference>
<proteinExistence type="predicted"/>
<comment type="caution">
    <text evidence="2">The sequence shown here is derived from an EMBL/GenBank/DDBJ whole genome shotgun (WGS) entry which is preliminary data.</text>
</comment>
<organism evidence="2 3">
    <name type="scientific">Halteria grandinella</name>
    <dbReference type="NCBI Taxonomy" id="5974"/>
    <lineage>
        <taxon>Eukaryota</taxon>
        <taxon>Sar</taxon>
        <taxon>Alveolata</taxon>
        <taxon>Ciliophora</taxon>
        <taxon>Intramacronucleata</taxon>
        <taxon>Spirotrichea</taxon>
        <taxon>Stichotrichia</taxon>
        <taxon>Sporadotrichida</taxon>
        <taxon>Halteriidae</taxon>
        <taxon>Halteria</taxon>
    </lineage>
</organism>
<dbReference type="AlphaFoldDB" id="A0A8J8P329"/>
<evidence type="ECO:0000256" key="1">
    <source>
        <dbReference type="SAM" id="Coils"/>
    </source>
</evidence>